<organism evidence="2 3">
    <name type="scientific">Propionispora hippei DSM 15287</name>
    <dbReference type="NCBI Taxonomy" id="1123003"/>
    <lineage>
        <taxon>Bacteria</taxon>
        <taxon>Bacillati</taxon>
        <taxon>Bacillota</taxon>
        <taxon>Negativicutes</taxon>
        <taxon>Selenomonadales</taxon>
        <taxon>Sporomusaceae</taxon>
        <taxon>Propionispora</taxon>
    </lineage>
</organism>
<evidence type="ECO:0000313" key="3">
    <source>
        <dbReference type="Proteomes" id="UP000322917"/>
    </source>
</evidence>
<sequence>MFTQNSNAVRRRAKQEKKDTTRNLSDAQDTIVALTEKVNKKDQEIEDLQAQVLSLMEGGAK</sequence>
<reference evidence="2 3" key="1">
    <citation type="submission" date="2016-11" db="EMBL/GenBank/DDBJ databases">
        <authorList>
            <person name="Varghese N."/>
            <person name="Submissions S."/>
        </authorList>
    </citation>
    <scope>NUCLEOTIDE SEQUENCE [LARGE SCALE GENOMIC DNA]</scope>
    <source>
        <strain evidence="2 3">DSM 15287</strain>
    </source>
</reference>
<gene>
    <name evidence="2" type="ORF">SAMN02745170_02014</name>
</gene>
<keyword evidence="3" id="KW-1185">Reference proteome</keyword>
<evidence type="ECO:0000256" key="1">
    <source>
        <dbReference type="SAM" id="MobiDB-lite"/>
    </source>
</evidence>
<evidence type="ECO:0000313" key="2">
    <source>
        <dbReference type="EMBL" id="SHJ22694.1"/>
    </source>
</evidence>
<dbReference type="RefSeq" id="WP_149734771.1">
    <property type="nucleotide sequence ID" value="NZ_FQZD01000014.1"/>
</dbReference>
<feature type="region of interest" description="Disordered" evidence="1">
    <location>
        <begin position="1"/>
        <end position="26"/>
    </location>
</feature>
<name>A0A1M6HKG0_9FIRM</name>
<accession>A0A1M6HKG0</accession>
<proteinExistence type="predicted"/>
<dbReference type="AlphaFoldDB" id="A0A1M6HKG0"/>
<dbReference type="Proteomes" id="UP000322917">
    <property type="component" value="Unassembled WGS sequence"/>
</dbReference>
<protein>
    <submittedName>
        <fullName evidence="2">Uncharacterized protein</fullName>
    </submittedName>
</protein>
<dbReference type="EMBL" id="FQZD01000014">
    <property type="protein sequence ID" value="SHJ22694.1"/>
    <property type="molecule type" value="Genomic_DNA"/>
</dbReference>